<feature type="domain" description="PARP catalytic" evidence="2">
    <location>
        <begin position="1"/>
        <end position="274"/>
    </location>
</feature>
<sequence>MSNNNRNPEYSDRFIPLFDTPQTKTPSLIEIPRPSFATLFDSISSDFYAHTRCPTDYDIQRIQVLCNPIVWTRYHTEKQIRRRRELERQTEARANTQRCRIHDNNTRSVMDTLNATPPPYTISPEDLFKDEILFHGTSKANISSILANGLDPRLSHNNTNMYGSGCYFSDSIEKCMQYVDDQTEIDQEYSILLCAVIVGRVMVEPEDRKARVLSQTSFFLPEGYDSAVEQDFCKEWVVFDKAQILPLCVIHFKATSDPSSYLRLWKSDLGQLSRRTTKTITVPVLTLMPASTPTAASPTNKDEPEFIDADSIDSQGAHPLLTDWKAPDPAMAIMIMTLLNIAPTTCQVRLYFGGHQRAQTPKNPQQQQQQQSEKTISNKFWIISSPGRFSKGPIGLSHEKMLLLKRMAGILKDLSDRQKKQDRSLHKLRDAQAQAIAVTLCSVASPELLLGQWENVYPLLEKEKKRIGISYIDRYNRM</sequence>
<comment type="caution">
    <text evidence="3">The sequence shown here is derived from an EMBL/GenBank/DDBJ whole genome shotgun (WGS) entry which is preliminary data.</text>
</comment>
<keyword evidence="1" id="KW-0328">Glycosyltransferase</keyword>
<proteinExistence type="predicted"/>
<keyword evidence="1" id="KW-0808">Transferase</keyword>
<dbReference type="Pfam" id="PF00644">
    <property type="entry name" value="PARP"/>
    <property type="match status" value="1"/>
</dbReference>
<name>A0AAD4H7G7_9FUNG</name>
<gene>
    <name evidence="3" type="ORF">BGZ95_008195</name>
</gene>
<dbReference type="EMBL" id="JAAAIL010000420">
    <property type="protein sequence ID" value="KAG0275949.1"/>
    <property type="molecule type" value="Genomic_DNA"/>
</dbReference>
<dbReference type="GO" id="GO:1990404">
    <property type="term" value="F:NAD+-protein mono-ADP-ribosyltransferase activity"/>
    <property type="evidence" value="ECO:0007669"/>
    <property type="project" value="TreeGrafter"/>
</dbReference>
<organism evidence="3 4">
    <name type="scientific">Linnemannia exigua</name>
    <dbReference type="NCBI Taxonomy" id="604196"/>
    <lineage>
        <taxon>Eukaryota</taxon>
        <taxon>Fungi</taxon>
        <taxon>Fungi incertae sedis</taxon>
        <taxon>Mucoromycota</taxon>
        <taxon>Mortierellomycotina</taxon>
        <taxon>Mortierellomycetes</taxon>
        <taxon>Mortierellales</taxon>
        <taxon>Mortierellaceae</taxon>
        <taxon>Linnemannia</taxon>
    </lineage>
</organism>
<keyword evidence="4" id="KW-1185">Reference proteome</keyword>
<dbReference type="PROSITE" id="PS51059">
    <property type="entry name" value="PARP_CATALYTIC"/>
    <property type="match status" value="1"/>
</dbReference>
<evidence type="ECO:0000256" key="1">
    <source>
        <dbReference type="RuleBase" id="RU362114"/>
    </source>
</evidence>
<evidence type="ECO:0000259" key="2">
    <source>
        <dbReference type="PROSITE" id="PS51059"/>
    </source>
</evidence>
<dbReference type="GO" id="GO:0005634">
    <property type="term" value="C:nucleus"/>
    <property type="evidence" value="ECO:0007669"/>
    <property type="project" value="TreeGrafter"/>
</dbReference>
<accession>A0AAD4H7G7</accession>
<keyword evidence="1" id="KW-0520">NAD</keyword>
<evidence type="ECO:0000313" key="4">
    <source>
        <dbReference type="Proteomes" id="UP001194580"/>
    </source>
</evidence>
<protein>
    <recommendedName>
        <fullName evidence="1">Poly [ADP-ribose] polymerase</fullName>
        <shortName evidence="1">PARP</shortName>
        <ecNumber evidence="1">2.4.2.-</ecNumber>
    </recommendedName>
</protein>
<dbReference type="AlphaFoldDB" id="A0AAD4H7G7"/>
<dbReference type="InterPro" id="IPR051712">
    <property type="entry name" value="ARTD-AVP"/>
</dbReference>
<dbReference type="PANTHER" id="PTHR45740:SF2">
    <property type="entry name" value="POLY [ADP-RIBOSE] POLYMERASE"/>
    <property type="match status" value="1"/>
</dbReference>
<dbReference type="GO" id="GO:0003950">
    <property type="term" value="F:NAD+ poly-ADP-ribosyltransferase activity"/>
    <property type="evidence" value="ECO:0007669"/>
    <property type="project" value="UniProtKB-UniRule"/>
</dbReference>
<dbReference type="SUPFAM" id="SSF56399">
    <property type="entry name" value="ADP-ribosylation"/>
    <property type="match status" value="1"/>
</dbReference>
<evidence type="ECO:0000313" key="3">
    <source>
        <dbReference type="EMBL" id="KAG0275949.1"/>
    </source>
</evidence>
<reference evidence="3" key="1">
    <citation type="journal article" date="2020" name="Fungal Divers.">
        <title>Resolving the Mortierellaceae phylogeny through synthesis of multi-gene phylogenetics and phylogenomics.</title>
        <authorList>
            <person name="Vandepol N."/>
            <person name="Liber J."/>
            <person name="Desiro A."/>
            <person name="Na H."/>
            <person name="Kennedy M."/>
            <person name="Barry K."/>
            <person name="Grigoriev I.V."/>
            <person name="Miller A.N."/>
            <person name="O'Donnell K."/>
            <person name="Stajich J.E."/>
            <person name="Bonito G."/>
        </authorList>
    </citation>
    <scope>NUCLEOTIDE SEQUENCE</scope>
    <source>
        <strain evidence="3">NRRL 28262</strain>
    </source>
</reference>
<dbReference type="EC" id="2.4.2.-" evidence="1"/>
<dbReference type="Proteomes" id="UP001194580">
    <property type="component" value="Unassembled WGS sequence"/>
</dbReference>
<dbReference type="PANTHER" id="PTHR45740">
    <property type="entry name" value="POLY [ADP-RIBOSE] POLYMERASE"/>
    <property type="match status" value="1"/>
</dbReference>
<dbReference type="InterPro" id="IPR012317">
    <property type="entry name" value="Poly(ADP-ribose)pol_cat_dom"/>
</dbReference>
<dbReference type="Gene3D" id="3.90.228.10">
    <property type="match status" value="1"/>
</dbReference>